<organism evidence="2 3">
    <name type="scientific">Weissella ceti</name>
    <dbReference type="NCBI Taxonomy" id="759620"/>
    <lineage>
        <taxon>Bacteria</taxon>
        <taxon>Bacillati</taxon>
        <taxon>Bacillota</taxon>
        <taxon>Bacilli</taxon>
        <taxon>Lactobacillales</taxon>
        <taxon>Lactobacillaceae</taxon>
        <taxon>Weissella</taxon>
    </lineage>
</organism>
<keyword evidence="1" id="KW-0812">Transmembrane</keyword>
<evidence type="ECO:0000256" key="1">
    <source>
        <dbReference type="SAM" id="Phobius"/>
    </source>
</evidence>
<feature type="transmembrane region" description="Helical" evidence="1">
    <location>
        <begin position="123"/>
        <end position="143"/>
    </location>
</feature>
<feature type="transmembrane region" description="Helical" evidence="1">
    <location>
        <begin position="149"/>
        <end position="169"/>
    </location>
</feature>
<gene>
    <name evidence="2" type="ORF">WS74_0952</name>
</gene>
<keyword evidence="1" id="KW-0472">Membrane</keyword>
<reference evidence="2 3" key="1">
    <citation type="journal article" date="2014" name="Genome Announc.">
        <title>Complete Genome Sequences of Fish Pathogenic Weissella ceti Strains WS74 and WS105.</title>
        <authorList>
            <person name="Figueiredo H.C."/>
            <person name="Leal C.A."/>
            <person name="Dorella F.A."/>
            <person name="Carvalho A.F."/>
            <person name="Soares S.C."/>
            <person name="Pereira F.L."/>
            <person name="Azevedo V.A."/>
        </authorList>
    </citation>
    <scope>NUCLEOTIDE SEQUENCE [LARGE SCALE GENOMIC DNA]</scope>
    <source>
        <strain evidence="2 3">WS74</strain>
    </source>
</reference>
<name>A0A075TZS7_9LACO</name>
<dbReference type="KEGG" id="wce:WS08_0886"/>
<dbReference type="AlphaFoldDB" id="A0A075TZS7"/>
<dbReference type="Proteomes" id="UP000029079">
    <property type="component" value="Chromosome"/>
</dbReference>
<evidence type="ECO:0000313" key="3">
    <source>
        <dbReference type="Proteomes" id="UP000029079"/>
    </source>
</evidence>
<evidence type="ECO:0000313" key="2">
    <source>
        <dbReference type="EMBL" id="AIM63204.1"/>
    </source>
</evidence>
<keyword evidence="3" id="KW-1185">Reference proteome</keyword>
<proteinExistence type="predicted"/>
<dbReference type="PATRIC" id="fig|759620.7.peg.913"/>
<accession>A0A075TZS7</accession>
<dbReference type="EMBL" id="CP009223">
    <property type="protein sequence ID" value="AIM63204.1"/>
    <property type="molecule type" value="Genomic_DNA"/>
</dbReference>
<feature type="transmembrane region" description="Helical" evidence="1">
    <location>
        <begin position="32"/>
        <end position="53"/>
    </location>
</feature>
<dbReference type="PANTHER" id="PTHR34989:SF1">
    <property type="entry name" value="PROTEIN HDED"/>
    <property type="match status" value="1"/>
</dbReference>
<dbReference type="STRING" id="759620.WS105_0949"/>
<feature type="transmembrane region" description="Helical" evidence="1">
    <location>
        <begin position="65"/>
        <end position="86"/>
    </location>
</feature>
<dbReference type="GO" id="GO:0005886">
    <property type="term" value="C:plasma membrane"/>
    <property type="evidence" value="ECO:0007669"/>
    <property type="project" value="TreeGrafter"/>
</dbReference>
<sequence length="172" mass="18514">MNKNTGFDIVKLLLGILSVGLAYFVLANPASAVISLVWMVGLFLIINGVMRFANRNALRSMGMTNTGVLTFSAVLDILLGILVLVVPASGVTYIWIMLSMALIMDSMFELFAARFVKAASTGLYWFIVIMAILGIVLGFFLLFNPVAAVGVAVALLGAYFLVYGIMNIVTAF</sequence>
<dbReference type="OrthoDB" id="2325981at2"/>
<dbReference type="InterPro" id="IPR005325">
    <property type="entry name" value="DUF308_memb"/>
</dbReference>
<reference evidence="3" key="2">
    <citation type="submission" date="2014-08" db="EMBL/GenBank/DDBJ databases">
        <title>Complete genome of Weissella ceti strain WS74 isolated from diseased rainbow trout in Brazil.</title>
        <authorList>
            <person name="Figueiredo H.C.P."/>
            <person name="Leal C.A.G."/>
            <person name="Pereira F.L."/>
            <person name="Soares S.C."/>
            <person name="Dorella F.A."/>
            <person name="Carvalho A.F."/>
            <person name="Azevedo V.A.C."/>
        </authorList>
    </citation>
    <scope>NUCLEOTIDE SEQUENCE [LARGE SCALE GENOMIC DNA]</scope>
    <source>
        <strain evidence="3">WS74</strain>
    </source>
</reference>
<protein>
    <recommendedName>
        <fullName evidence="4">Acid-resistance membrane protein</fullName>
    </recommendedName>
</protein>
<dbReference type="KEGG" id="wci:WS105_0949"/>
<keyword evidence="1" id="KW-1133">Transmembrane helix</keyword>
<dbReference type="KEGG" id="wct:WS74_0952"/>
<evidence type="ECO:0008006" key="4">
    <source>
        <dbReference type="Google" id="ProtNLM"/>
    </source>
</evidence>
<dbReference type="Pfam" id="PF03729">
    <property type="entry name" value="DUF308"/>
    <property type="match status" value="1"/>
</dbReference>
<dbReference type="InterPro" id="IPR052712">
    <property type="entry name" value="Acid_resist_chaperone_HdeD"/>
</dbReference>
<feature type="transmembrane region" description="Helical" evidence="1">
    <location>
        <begin position="9"/>
        <end position="26"/>
    </location>
</feature>
<dbReference type="RefSeq" id="WP_009496240.1">
    <property type="nucleotide sequence ID" value="NZ_CP009223.1"/>
</dbReference>
<dbReference type="PANTHER" id="PTHR34989">
    <property type="entry name" value="PROTEIN HDED"/>
    <property type="match status" value="1"/>
</dbReference>
<feature type="transmembrane region" description="Helical" evidence="1">
    <location>
        <begin position="92"/>
        <end position="111"/>
    </location>
</feature>